<dbReference type="EMBL" id="QTSX02002897">
    <property type="protein sequence ID" value="KAJ9073584.1"/>
    <property type="molecule type" value="Genomic_DNA"/>
</dbReference>
<gene>
    <name evidence="1" type="ORF">DSO57_1014768</name>
</gene>
<proteinExistence type="predicted"/>
<organism evidence="1 2">
    <name type="scientific">Entomophthora muscae</name>
    <dbReference type="NCBI Taxonomy" id="34485"/>
    <lineage>
        <taxon>Eukaryota</taxon>
        <taxon>Fungi</taxon>
        <taxon>Fungi incertae sedis</taxon>
        <taxon>Zoopagomycota</taxon>
        <taxon>Entomophthoromycotina</taxon>
        <taxon>Entomophthoromycetes</taxon>
        <taxon>Entomophthorales</taxon>
        <taxon>Entomophthoraceae</taxon>
        <taxon>Entomophthora</taxon>
    </lineage>
</organism>
<dbReference type="Proteomes" id="UP001165960">
    <property type="component" value="Unassembled WGS sequence"/>
</dbReference>
<comment type="caution">
    <text evidence="1">The sequence shown here is derived from an EMBL/GenBank/DDBJ whole genome shotgun (WGS) entry which is preliminary data.</text>
</comment>
<protein>
    <submittedName>
        <fullName evidence="1">Uncharacterized protein</fullName>
    </submittedName>
</protein>
<evidence type="ECO:0000313" key="1">
    <source>
        <dbReference type="EMBL" id="KAJ9073584.1"/>
    </source>
</evidence>
<keyword evidence="2" id="KW-1185">Reference proteome</keyword>
<name>A0ACC2TFV1_9FUNG</name>
<reference evidence="1" key="1">
    <citation type="submission" date="2022-04" db="EMBL/GenBank/DDBJ databases">
        <title>Genome of the entomopathogenic fungus Entomophthora muscae.</title>
        <authorList>
            <person name="Elya C."/>
            <person name="Lovett B.R."/>
            <person name="Lee E."/>
            <person name="Macias A.M."/>
            <person name="Hajek A.E."/>
            <person name="De Bivort B.L."/>
            <person name="Kasson M.T."/>
            <person name="De Fine Licht H.H."/>
            <person name="Stajich J.E."/>
        </authorList>
    </citation>
    <scope>NUCLEOTIDE SEQUENCE</scope>
    <source>
        <strain evidence="1">Berkeley</strain>
    </source>
</reference>
<sequence length="100" mass="11653">MTLPLTLQPNHCCQDHIHSTVWSTLHHFDRIDGLYGAQIQALVFTWHPSYAGHYPLAWWYPDLSQLMPLPMPGFLTPMVEQHQKDVRLVVHTLKMQLLLV</sequence>
<accession>A0ACC2TFV1</accession>
<evidence type="ECO:0000313" key="2">
    <source>
        <dbReference type="Proteomes" id="UP001165960"/>
    </source>
</evidence>